<protein>
    <submittedName>
        <fullName evidence="1">Uncharacterized protein</fullName>
    </submittedName>
</protein>
<gene>
    <name evidence="1" type="ORF">K488DRAFT_82295</name>
</gene>
<dbReference type="EMBL" id="MU273474">
    <property type="protein sequence ID" value="KAI0036186.1"/>
    <property type="molecule type" value="Genomic_DNA"/>
</dbReference>
<comment type="caution">
    <text evidence="1">The sequence shown here is derived from an EMBL/GenBank/DDBJ whole genome shotgun (WGS) entry which is preliminary data.</text>
</comment>
<reference evidence="1" key="2">
    <citation type="journal article" date="2022" name="New Phytol.">
        <title>Evolutionary transition to the ectomycorrhizal habit in the genomes of a hyperdiverse lineage of mushroom-forming fungi.</title>
        <authorList>
            <person name="Looney B."/>
            <person name="Miyauchi S."/>
            <person name="Morin E."/>
            <person name="Drula E."/>
            <person name="Courty P.E."/>
            <person name="Kohler A."/>
            <person name="Kuo A."/>
            <person name="LaButti K."/>
            <person name="Pangilinan J."/>
            <person name="Lipzen A."/>
            <person name="Riley R."/>
            <person name="Andreopoulos W."/>
            <person name="He G."/>
            <person name="Johnson J."/>
            <person name="Nolan M."/>
            <person name="Tritt A."/>
            <person name="Barry K.W."/>
            <person name="Grigoriev I.V."/>
            <person name="Nagy L.G."/>
            <person name="Hibbett D."/>
            <person name="Henrissat B."/>
            <person name="Matheny P.B."/>
            <person name="Labbe J."/>
            <person name="Martin F.M."/>
        </authorList>
    </citation>
    <scope>NUCLEOTIDE SEQUENCE</scope>
    <source>
        <strain evidence="1">EC-137</strain>
    </source>
</reference>
<name>A0ACB8QXW2_9AGAM</name>
<reference evidence="1" key="1">
    <citation type="submission" date="2021-02" db="EMBL/GenBank/DDBJ databases">
        <authorList>
            <consortium name="DOE Joint Genome Institute"/>
            <person name="Ahrendt S."/>
            <person name="Looney B.P."/>
            <person name="Miyauchi S."/>
            <person name="Morin E."/>
            <person name="Drula E."/>
            <person name="Courty P.E."/>
            <person name="Chicoki N."/>
            <person name="Fauchery L."/>
            <person name="Kohler A."/>
            <person name="Kuo A."/>
            <person name="Labutti K."/>
            <person name="Pangilinan J."/>
            <person name="Lipzen A."/>
            <person name="Riley R."/>
            <person name="Andreopoulos W."/>
            <person name="He G."/>
            <person name="Johnson J."/>
            <person name="Barry K.W."/>
            <person name="Grigoriev I.V."/>
            <person name="Nagy L."/>
            <person name="Hibbett D."/>
            <person name="Henrissat B."/>
            <person name="Matheny P.B."/>
            <person name="Labbe J."/>
            <person name="Martin F."/>
        </authorList>
    </citation>
    <scope>NUCLEOTIDE SEQUENCE</scope>
    <source>
        <strain evidence="1">EC-137</strain>
    </source>
</reference>
<dbReference type="Proteomes" id="UP000814128">
    <property type="component" value="Unassembled WGS sequence"/>
</dbReference>
<organism evidence="1 2">
    <name type="scientific">Vararia minispora EC-137</name>
    <dbReference type="NCBI Taxonomy" id="1314806"/>
    <lineage>
        <taxon>Eukaryota</taxon>
        <taxon>Fungi</taxon>
        <taxon>Dikarya</taxon>
        <taxon>Basidiomycota</taxon>
        <taxon>Agaricomycotina</taxon>
        <taxon>Agaricomycetes</taxon>
        <taxon>Russulales</taxon>
        <taxon>Lachnocladiaceae</taxon>
        <taxon>Vararia</taxon>
    </lineage>
</organism>
<accession>A0ACB8QXW2</accession>
<evidence type="ECO:0000313" key="1">
    <source>
        <dbReference type="EMBL" id="KAI0036186.1"/>
    </source>
</evidence>
<proteinExistence type="predicted"/>
<keyword evidence="2" id="KW-1185">Reference proteome</keyword>
<sequence length="828" mass="88469">MIRELSSISEFFAPDYMLLPSYEASNMDSVSTSDEQTRSMSKETTHVSSQDSGVSVNNEMPPQEGVPPDPDADGDKDALGEPEDEFLNGFSATQAVASGNLKRSHRSRSSTESLPEEKKRLRICLPASNSSCSPSLPVLHSGVPSSDQSSFPYLQHTPDGAVRDVGDRNATSGTQNYPSVPIPGPSNRPRDHVLPPSLSTHSPLPGPQPVRPLDSYDEELAATQREVDFVPGQNARIYDFHYPPTSALPSLDGLSAGAGPDRSTMSVHDQHVDYPGPAVQSSKRPAVRRAGRGGVSRRGTTNHAAVQKGPSQRASRKPKNARAKQPLSATNDVRPVGRSPILVPALTSPGAAQANATQHSNPFGSSQQDSDPTISSLSGDVSTFQQNAAPPLQFQPPPAVGAGQHSQVVSVPTALPQVHADGTWMCGQQGFMPAPHNSPFYPLLGHEPPVYARPLHAPSYPFWKYLPLDPFLSGTQEARRVMAWPLVPWTQVPQARAPQVRAPQAHPMQAARPPHRSTTQQALHQDLPPQKYIPSAPEAPILPASEAGQPTPHVDASMTMQSTAHGAPGQSILPMPVFSPVSFPVVPHEPESQRSDKPGDASEKPTKMSKKAKGKQRAVDADRDLLPSTSTRREIASAPPPATLPAQDFTIRPGLDISMQPIGMAAMHAPDRLSRLDLGLDQPAALNPVIASNQLESTSVSHDSMAPKYLKAITRLRKLYFSLEGQMAGIQETLQLLCGALQEEGAPHYAAGRAFEVSRSSQMPDSGFGAQNQPEDALATAASSLLQLARLPADNVPGPSSKRVSSSTHARGTPQGALSKHSYDVPPR</sequence>
<evidence type="ECO:0000313" key="2">
    <source>
        <dbReference type="Proteomes" id="UP000814128"/>
    </source>
</evidence>